<gene>
    <name evidence="1" type="ORF">EM595_2125</name>
</gene>
<evidence type="ECO:0000313" key="1">
    <source>
        <dbReference type="EMBL" id="CUU24359.1"/>
    </source>
</evidence>
<proteinExistence type="predicted"/>
<protein>
    <submittedName>
        <fullName evidence="1">Uncharacterized protein</fullName>
    </submittedName>
</protein>
<accession>A0A0U5L799</accession>
<dbReference type="EMBL" id="LN907827">
    <property type="protein sequence ID" value="CUU24359.1"/>
    <property type="molecule type" value="Genomic_DNA"/>
</dbReference>
<dbReference type="KEGG" id="ege:EM595_2125"/>
<reference evidence="2" key="1">
    <citation type="submission" date="2015-11" db="EMBL/GenBank/DDBJ databases">
        <authorList>
            <person name="Blom J."/>
        </authorList>
    </citation>
    <scope>NUCLEOTIDE SEQUENCE [LARGE SCALE GENOMIC DNA]</scope>
</reference>
<name>A0A0U5L799_9GAMM</name>
<sequence>MPDFVQHNRRTKTGWFGRFHLQVISMPLFCEDSPRSRYASADPFVTFFSS</sequence>
<dbReference type="Proteomes" id="UP000059419">
    <property type="component" value="Chromosome 1"/>
</dbReference>
<evidence type="ECO:0000313" key="2">
    <source>
        <dbReference type="Proteomes" id="UP000059419"/>
    </source>
</evidence>
<dbReference type="AlphaFoldDB" id="A0A0U5L799"/>
<keyword evidence="2" id="KW-1185">Reference proteome</keyword>
<organism evidence="1 2">
    <name type="scientific">Duffyella gerundensis</name>
    <dbReference type="NCBI Taxonomy" id="1619313"/>
    <lineage>
        <taxon>Bacteria</taxon>
        <taxon>Pseudomonadati</taxon>
        <taxon>Pseudomonadota</taxon>
        <taxon>Gammaproteobacteria</taxon>
        <taxon>Enterobacterales</taxon>
        <taxon>Erwiniaceae</taxon>
        <taxon>Duffyella</taxon>
    </lineage>
</organism>
<dbReference type="PATRIC" id="fig|1619313.3.peg.2207"/>